<keyword evidence="2" id="KW-1185">Reference proteome</keyword>
<reference evidence="1 2" key="1">
    <citation type="submission" date="2019-12" db="EMBL/GenBank/DDBJ databases">
        <title>Genomic-based taxomic classification of the family Erythrobacteraceae.</title>
        <authorList>
            <person name="Xu L."/>
        </authorList>
    </citation>
    <scope>NUCLEOTIDE SEQUENCE [LARGE SCALE GENOMIC DNA]</scope>
    <source>
        <strain evidence="1 2">MCCC 1A09965</strain>
    </source>
</reference>
<dbReference type="RefSeq" id="WP_160672716.1">
    <property type="nucleotide sequence ID" value="NZ_WTYN01000001.1"/>
</dbReference>
<proteinExistence type="predicted"/>
<comment type="caution">
    <text evidence="1">The sequence shown here is derived from an EMBL/GenBank/DDBJ whole genome shotgun (WGS) entry which is preliminary data.</text>
</comment>
<evidence type="ECO:0000313" key="1">
    <source>
        <dbReference type="EMBL" id="MXO62528.1"/>
    </source>
</evidence>
<protein>
    <submittedName>
        <fullName evidence="1">Uncharacterized protein</fullName>
    </submittedName>
</protein>
<evidence type="ECO:0000313" key="2">
    <source>
        <dbReference type="Proteomes" id="UP000445582"/>
    </source>
</evidence>
<sequence>MRLVRTEIEREYRGPFERHQAWFQSRNGRELRFLFVVPHAYRHWLSDRADHWLVLGATSAAIFGESYSQDIPAPRVLKRNLDCLIRQWAEWYPGARCIEIDVPVLDETGGKDDASASHRGLFYTGGVDSTFTLSSEDERTDILIKAIFDWDDETHLVDQLANEPKFAHGKPVLPVGTNVLRAFPEFADAWAYRTHGPALGSIAHLLSGGLEHVTFSSSQTYGKLIPWGSHPLTDPLLSSHELQFHHFGTQFSRLEKIQHLAGDPALLAGLDVCGQEPGVKGRRVNCSRCKKCLRTMMALDLSGVAPEDAPSFDWSQYSARAIARIRLHNPNEFPVFHELLEDALANDRQESVEALRTILRKSYVYRPLGAFETFLRRRFPSQVVNRPILKSAKHRFFHVRERWT</sequence>
<dbReference type="EMBL" id="WTYN01000001">
    <property type="protein sequence ID" value="MXO62528.1"/>
    <property type="molecule type" value="Genomic_DNA"/>
</dbReference>
<organism evidence="1 2">
    <name type="scientific">Qipengyuania oceanensis</name>
    <dbReference type="NCBI Taxonomy" id="1463597"/>
    <lineage>
        <taxon>Bacteria</taxon>
        <taxon>Pseudomonadati</taxon>
        <taxon>Pseudomonadota</taxon>
        <taxon>Alphaproteobacteria</taxon>
        <taxon>Sphingomonadales</taxon>
        <taxon>Erythrobacteraceae</taxon>
        <taxon>Qipengyuania</taxon>
    </lineage>
</organism>
<dbReference type="OrthoDB" id="5413327at2"/>
<dbReference type="AlphaFoldDB" id="A0A844YHM8"/>
<gene>
    <name evidence="1" type="ORF">GRI48_05835</name>
</gene>
<accession>A0A844YHM8</accession>
<name>A0A844YHM8_9SPHN</name>
<dbReference type="Proteomes" id="UP000445582">
    <property type="component" value="Unassembled WGS sequence"/>
</dbReference>